<sequence length="25" mass="2925">MHNICKFLLYGQGLYAHQKLSSIYP</sequence>
<dbReference type="Proteomes" id="UP000410492">
    <property type="component" value="Unassembled WGS sequence"/>
</dbReference>
<keyword evidence="2" id="KW-1185">Reference proteome</keyword>
<name>A0A653CP64_CALMS</name>
<gene>
    <name evidence="1" type="ORF">CALMAC_LOCUS10727</name>
</gene>
<dbReference type="EMBL" id="CAACVG010008413">
    <property type="protein sequence ID" value="VEN49690.1"/>
    <property type="molecule type" value="Genomic_DNA"/>
</dbReference>
<evidence type="ECO:0000313" key="2">
    <source>
        <dbReference type="Proteomes" id="UP000410492"/>
    </source>
</evidence>
<organism evidence="1 2">
    <name type="scientific">Callosobruchus maculatus</name>
    <name type="common">Southern cowpea weevil</name>
    <name type="synonym">Pulse bruchid</name>
    <dbReference type="NCBI Taxonomy" id="64391"/>
    <lineage>
        <taxon>Eukaryota</taxon>
        <taxon>Metazoa</taxon>
        <taxon>Ecdysozoa</taxon>
        <taxon>Arthropoda</taxon>
        <taxon>Hexapoda</taxon>
        <taxon>Insecta</taxon>
        <taxon>Pterygota</taxon>
        <taxon>Neoptera</taxon>
        <taxon>Endopterygota</taxon>
        <taxon>Coleoptera</taxon>
        <taxon>Polyphaga</taxon>
        <taxon>Cucujiformia</taxon>
        <taxon>Chrysomeloidea</taxon>
        <taxon>Chrysomelidae</taxon>
        <taxon>Bruchinae</taxon>
        <taxon>Bruchini</taxon>
        <taxon>Callosobruchus</taxon>
    </lineage>
</organism>
<evidence type="ECO:0000313" key="1">
    <source>
        <dbReference type="EMBL" id="VEN49690.1"/>
    </source>
</evidence>
<accession>A0A653CP64</accession>
<reference evidence="1 2" key="1">
    <citation type="submission" date="2019-01" db="EMBL/GenBank/DDBJ databases">
        <authorList>
            <person name="Sayadi A."/>
        </authorList>
    </citation>
    <scope>NUCLEOTIDE SEQUENCE [LARGE SCALE GENOMIC DNA]</scope>
</reference>
<protein>
    <submittedName>
        <fullName evidence="1">Uncharacterized protein</fullName>
    </submittedName>
</protein>
<dbReference type="AlphaFoldDB" id="A0A653CP64"/>
<feature type="non-terminal residue" evidence="1">
    <location>
        <position position="25"/>
    </location>
</feature>
<proteinExistence type="predicted"/>